<feature type="domain" description="DUF302" evidence="1">
    <location>
        <begin position="35"/>
        <end position="97"/>
    </location>
</feature>
<protein>
    <recommendedName>
        <fullName evidence="1">DUF302 domain-containing protein</fullName>
    </recommendedName>
</protein>
<dbReference type="AlphaFoldDB" id="A0A3B1CKF2"/>
<dbReference type="PIRSF" id="PIRSF021774">
    <property type="entry name" value="UCP021774"/>
    <property type="match status" value="1"/>
</dbReference>
<evidence type="ECO:0000259" key="1">
    <source>
        <dbReference type="Pfam" id="PF03625"/>
    </source>
</evidence>
<dbReference type="PANTHER" id="PTHR38342">
    <property type="entry name" value="SLR5037 PROTEIN"/>
    <property type="match status" value="1"/>
</dbReference>
<dbReference type="InterPro" id="IPR005180">
    <property type="entry name" value="DUF302"/>
</dbReference>
<dbReference type="Gene3D" id="3.30.310.70">
    <property type="entry name" value="TT1751-like domain"/>
    <property type="match status" value="1"/>
</dbReference>
<dbReference type="EMBL" id="UOGD01000273">
    <property type="protein sequence ID" value="VAX24428.1"/>
    <property type="molecule type" value="Genomic_DNA"/>
</dbReference>
<organism evidence="2">
    <name type="scientific">hydrothermal vent metagenome</name>
    <dbReference type="NCBI Taxonomy" id="652676"/>
    <lineage>
        <taxon>unclassified sequences</taxon>
        <taxon>metagenomes</taxon>
        <taxon>ecological metagenomes</taxon>
    </lineage>
</organism>
<dbReference type="PANTHER" id="PTHR38342:SF1">
    <property type="entry name" value="SLR5037 PROTEIN"/>
    <property type="match status" value="1"/>
</dbReference>
<gene>
    <name evidence="2" type="ORF">MNBD_IGNAVI01-344</name>
</gene>
<accession>A0A3B1CKF2</accession>
<dbReference type="InterPro" id="IPR016796">
    <property type="entry name" value="UCP021774"/>
</dbReference>
<dbReference type="InterPro" id="IPR035923">
    <property type="entry name" value="TT1751-like_sf"/>
</dbReference>
<proteinExistence type="predicted"/>
<dbReference type="SUPFAM" id="SSF103247">
    <property type="entry name" value="TT1751-like"/>
    <property type="match status" value="1"/>
</dbReference>
<evidence type="ECO:0000313" key="2">
    <source>
        <dbReference type="EMBL" id="VAX24428.1"/>
    </source>
</evidence>
<sequence>MSYYFSKTMQATFEEAIEKVTDALKAEGFGILTEIDVQATLKKKLDVDFRPYKILGACNPPFAYEALQADDKIGTMLPCNVILQQKEDGVEVSAIDPVASMTAVENSKIEEVAKKIQAKLKTVIDSL</sequence>
<dbReference type="CDD" id="cd14797">
    <property type="entry name" value="DUF302"/>
    <property type="match status" value="1"/>
</dbReference>
<reference evidence="2" key="1">
    <citation type="submission" date="2018-06" db="EMBL/GenBank/DDBJ databases">
        <authorList>
            <person name="Zhirakovskaya E."/>
        </authorList>
    </citation>
    <scope>NUCLEOTIDE SEQUENCE</scope>
</reference>
<dbReference type="Pfam" id="PF03625">
    <property type="entry name" value="DUF302"/>
    <property type="match status" value="1"/>
</dbReference>
<name>A0A3B1CKF2_9ZZZZ</name>